<dbReference type="Proteomes" id="UP000696413">
    <property type="component" value="Unassembled WGS sequence"/>
</dbReference>
<accession>A0ABS6HVR3</accession>
<evidence type="ECO:0000313" key="4">
    <source>
        <dbReference type="Proteomes" id="UP000696413"/>
    </source>
</evidence>
<keyword evidence="3" id="KW-0328">Glycosyltransferase</keyword>
<dbReference type="Gene3D" id="3.40.50.2000">
    <property type="entry name" value="Glycogen Phosphorylase B"/>
    <property type="match status" value="1"/>
</dbReference>
<name>A0ABS6HVR3_MYCGD</name>
<dbReference type="InterPro" id="IPR001296">
    <property type="entry name" value="Glyco_trans_1"/>
</dbReference>
<evidence type="ECO:0000313" key="3">
    <source>
        <dbReference type="EMBL" id="MBU8826665.1"/>
    </source>
</evidence>
<evidence type="ECO:0000259" key="2">
    <source>
        <dbReference type="Pfam" id="PF00534"/>
    </source>
</evidence>
<dbReference type="GO" id="GO:0016757">
    <property type="term" value="F:glycosyltransferase activity"/>
    <property type="evidence" value="ECO:0007669"/>
    <property type="project" value="UniProtKB-KW"/>
</dbReference>
<proteinExistence type="predicted"/>
<dbReference type="Pfam" id="PF00534">
    <property type="entry name" value="Glycos_transf_1"/>
    <property type="match status" value="1"/>
</dbReference>
<organism evidence="3 4">
    <name type="scientific">Mycolicibacterium goodii</name>
    <name type="common">Mycobacterium goodii</name>
    <dbReference type="NCBI Taxonomy" id="134601"/>
    <lineage>
        <taxon>Bacteria</taxon>
        <taxon>Bacillati</taxon>
        <taxon>Actinomycetota</taxon>
        <taxon>Actinomycetes</taxon>
        <taxon>Mycobacteriales</taxon>
        <taxon>Mycobacteriaceae</taxon>
        <taxon>Mycolicibacterium</taxon>
    </lineage>
</organism>
<protein>
    <submittedName>
        <fullName evidence="3">Glycosyltransferase</fullName>
        <ecNumber evidence="3">2.4.-.-</ecNumber>
    </submittedName>
</protein>
<dbReference type="EMBL" id="JAHBOM010000028">
    <property type="protein sequence ID" value="MBU8826665.1"/>
    <property type="molecule type" value="Genomic_DNA"/>
</dbReference>
<comment type="caution">
    <text evidence="3">The sequence shown here is derived from an EMBL/GenBank/DDBJ whole genome shotgun (WGS) entry which is preliminary data.</text>
</comment>
<reference evidence="3 4" key="1">
    <citation type="submission" date="2021-05" db="EMBL/GenBank/DDBJ databases">
        <title>Draft Genome Sequences of Clinical Respiratory Isolates of Mycobacterium goodii Recovered in Ireland.</title>
        <authorList>
            <person name="Flanagan P.R."/>
            <person name="Mok S."/>
            <person name="Roycroft E."/>
            <person name="Rogers T.R."/>
            <person name="Fitzgibbon M."/>
        </authorList>
    </citation>
    <scope>NUCLEOTIDE SEQUENCE [LARGE SCALE GENOMIC DNA]</scope>
    <source>
        <strain evidence="3 4">14IE55</strain>
    </source>
</reference>
<dbReference type="SUPFAM" id="SSF53756">
    <property type="entry name" value="UDP-Glycosyltransferase/glycogen phosphorylase"/>
    <property type="match status" value="1"/>
</dbReference>
<sequence length="80" mass="8403">MRTLVRRALVLLSQRVEDFGIVPVESMATGTPVIALGEGGAVDTAISEVTGVHISLGPDDEDVVYFATALATSESVDDDR</sequence>
<dbReference type="RefSeq" id="WP_083631911.1">
    <property type="nucleotide sequence ID" value="NZ_CP092364.2"/>
</dbReference>
<keyword evidence="4" id="KW-1185">Reference proteome</keyword>
<dbReference type="EC" id="2.4.-.-" evidence="3"/>
<gene>
    <name evidence="3" type="ORF">KL859_27815</name>
</gene>
<feature type="domain" description="Glycosyl transferase family 1" evidence="2">
    <location>
        <begin position="8"/>
        <end position="61"/>
    </location>
</feature>
<keyword evidence="1 3" id="KW-0808">Transferase</keyword>
<evidence type="ECO:0000256" key="1">
    <source>
        <dbReference type="ARBA" id="ARBA00022679"/>
    </source>
</evidence>